<evidence type="ECO:0000256" key="3">
    <source>
        <dbReference type="ARBA" id="ARBA00023163"/>
    </source>
</evidence>
<dbReference type="PRINTS" id="PR00038">
    <property type="entry name" value="HTHLUXR"/>
</dbReference>
<dbReference type="GO" id="GO:0006355">
    <property type="term" value="P:regulation of DNA-templated transcription"/>
    <property type="evidence" value="ECO:0007669"/>
    <property type="project" value="InterPro"/>
</dbReference>
<organism evidence="5 6">
    <name type="scientific">Salinarimonas soli</name>
    <dbReference type="NCBI Taxonomy" id="1638099"/>
    <lineage>
        <taxon>Bacteria</taxon>
        <taxon>Pseudomonadati</taxon>
        <taxon>Pseudomonadota</taxon>
        <taxon>Alphaproteobacteria</taxon>
        <taxon>Hyphomicrobiales</taxon>
        <taxon>Salinarimonadaceae</taxon>
        <taxon>Salinarimonas</taxon>
    </lineage>
</organism>
<keyword evidence="2" id="KW-0238">DNA-binding</keyword>
<dbReference type="PANTHER" id="PTHR44688">
    <property type="entry name" value="DNA-BINDING TRANSCRIPTIONAL ACTIVATOR DEVR_DOSR"/>
    <property type="match status" value="1"/>
</dbReference>
<dbReference type="EMBL" id="VUOA01000019">
    <property type="protein sequence ID" value="KAA2237411.1"/>
    <property type="molecule type" value="Genomic_DNA"/>
</dbReference>
<dbReference type="AlphaFoldDB" id="A0A5B2VE98"/>
<accession>A0A5B2VE98</accession>
<keyword evidence="6" id="KW-1185">Reference proteome</keyword>
<keyword evidence="1" id="KW-0805">Transcription regulation</keyword>
<evidence type="ECO:0000256" key="1">
    <source>
        <dbReference type="ARBA" id="ARBA00023015"/>
    </source>
</evidence>
<proteinExistence type="predicted"/>
<dbReference type="Pfam" id="PF00196">
    <property type="entry name" value="GerE"/>
    <property type="match status" value="1"/>
</dbReference>
<name>A0A5B2VE98_9HYPH</name>
<dbReference type="PANTHER" id="PTHR44688:SF16">
    <property type="entry name" value="DNA-BINDING TRANSCRIPTIONAL ACTIVATOR DEVR_DOSR"/>
    <property type="match status" value="1"/>
</dbReference>
<evidence type="ECO:0000313" key="6">
    <source>
        <dbReference type="Proteomes" id="UP000323142"/>
    </source>
</evidence>
<dbReference type="SUPFAM" id="SSF75516">
    <property type="entry name" value="Pheromone-binding domain of LuxR-like quorum-sensing transcription factors"/>
    <property type="match status" value="1"/>
</dbReference>
<dbReference type="Pfam" id="PF03472">
    <property type="entry name" value="Autoind_bind"/>
    <property type="match status" value="1"/>
</dbReference>
<evidence type="ECO:0000313" key="5">
    <source>
        <dbReference type="EMBL" id="KAA2237411.1"/>
    </source>
</evidence>
<sequence length="343" mass="38444">MPWRRLARILWTPCSDLRTCRGVGPAAAPSFSRLSPRASRCTRHAARWRCPPVPSCPRRRLVTRLIAFRDVTMVPCRARRQPWPDRHNHRQGGGTAPMTIDADFAQVRTAFDLMDTLDRFQTGDELRDALLGFLRGFGVTHFTITQLPQPRERLGPHMILSHWPQAWLAHYDRNRYYRHDPVGRHCFATLDPFLWAHAPIDVGAQPLAARVMGEAAEHGLAEGICIPIHDVAGFQAVFSAAGERLELSPNARRAVHLLAYYAHGAALRLARRRRSGPRAALSPRERDVLTWLAAGQTLGQVGATLGISDATATTHLRRAREKLGTSNATHTVVEALRQHEIRL</sequence>
<dbReference type="SUPFAM" id="SSF46894">
    <property type="entry name" value="C-terminal effector domain of the bipartite response regulators"/>
    <property type="match status" value="1"/>
</dbReference>
<dbReference type="Proteomes" id="UP000323142">
    <property type="component" value="Unassembled WGS sequence"/>
</dbReference>
<dbReference type="InterPro" id="IPR005143">
    <property type="entry name" value="TF_LuxR_autoind-bd_dom"/>
</dbReference>
<dbReference type="Gene3D" id="3.30.450.80">
    <property type="entry name" value="Transcription factor LuxR-like, autoinducer-binding domain"/>
    <property type="match status" value="1"/>
</dbReference>
<dbReference type="GO" id="GO:0003677">
    <property type="term" value="F:DNA binding"/>
    <property type="evidence" value="ECO:0007669"/>
    <property type="project" value="UniProtKB-KW"/>
</dbReference>
<reference evidence="5 6" key="2">
    <citation type="submission" date="2019-09" db="EMBL/GenBank/DDBJ databases">
        <authorList>
            <person name="Jin C."/>
        </authorList>
    </citation>
    <scope>NUCLEOTIDE SEQUENCE [LARGE SCALE GENOMIC DNA]</scope>
    <source>
        <strain evidence="5 6">BN140002</strain>
    </source>
</reference>
<keyword evidence="3" id="KW-0804">Transcription</keyword>
<feature type="domain" description="HTH luxR-type" evidence="4">
    <location>
        <begin position="274"/>
        <end position="339"/>
    </location>
</feature>
<comment type="caution">
    <text evidence="5">The sequence shown here is derived from an EMBL/GenBank/DDBJ whole genome shotgun (WGS) entry which is preliminary data.</text>
</comment>
<dbReference type="OrthoDB" id="3170288at2"/>
<dbReference type="SMART" id="SM00421">
    <property type="entry name" value="HTH_LUXR"/>
    <property type="match status" value="1"/>
</dbReference>
<dbReference type="CDD" id="cd06170">
    <property type="entry name" value="LuxR_C_like"/>
    <property type="match status" value="1"/>
</dbReference>
<evidence type="ECO:0000259" key="4">
    <source>
        <dbReference type="PROSITE" id="PS50043"/>
    </source>
</evidence>
<dbReference type="InterPro" id="IPR000792">
    <property type="entry name" value="Tscrpt_reg_LuxR_C"/>
</dbReference>
<dbReference type="InterPro" id="IPR036388">
    <property type="entry name" value="WH-like_DNA-bd_sf"/>
</dbReference>
<evidence type="ECO:0000256" key="2">
    <source>
        <dbReference type="ARBA" id="ARBA00023125"/>
    </source>
</evidence>
<dbReference type="Gene3D" id="1.10.10.10">
    <property type="entry name" value="Winged helix-like DNA-binding domain superfamily/Winged helix DNA-binding domain"/>
    <property type="match status" value="1"/>
</dbReference>
<dbReference type="InterPro" id="IPR016032">
    <property type="entry name" value="Sig_transdc_resp-reg_C-effctor"/>
</dbReference>
<reference evidence="5 6" key="1">
    <citation type="submission" date="2019-09" db="EMBL/GenBank/DDBJ databases">
        <title>Salinarimonas rosea gen. nov., sp. nov., a new member of the a-2 subgroup of the Proteobacteria.</title>
        <authorList>
            <person name="Liu J."/>
        </authorList>
    </citation>
    <scope>NUCLEOTIDE SEQUENCE [LARGE SCALE GENOMIC DNA]</scope>
    <source>
        <strain evidence="5 6">BN140002</strain>
    </source>
</reference>
<dbReference type="InterPro" id="IPR036693">
    <property type="entry name" value="TF_LuxR_autoind-bd_dom_sf"/>
</dbReference>
<dbReference type="PROSITE" id="PS50043">
    <property type="entry name" value="HTH_LUXR_2"/>
    <property type="match status" value="1"/>
</dbReference>
<protein>
    <submittedName>
        <fullName evidence="5">LuxR family transcriptional regulator</fullName>
    </submittedName>
</protein>
<gene>
    <name evidence="5" type="ORF">F0L46_10450</name>
</gene>